<dbReference type="PANTHER" id="PTHR12684:SF2">
    <property type="entry name" value="TRNA 2'-PHOSPHOTRANSFERASE 1"/>
    <property type="match status" value="1"/>
</dbReference>
<evidence type="ECO:0000256" key="4">
    <source>
        <dbReference type="ARBA" id="ARBA00025212"/>
    </source>
</evidence>
<evidence type="ECO:0000256" key="3">
    <source>
        <dbReference type="ARBA" id="ARBA00023027"/>
    </source>
</evidence>
<evidence type="ECO:0000313" key="7">
    <source>
        <dbReference type="Proteomes" id="UP000449906"/>
    </source>
</evidence>
<name>A0A7J5DU87_NOCSI</name>
<proteinExistence type="inferred from homology"/>
<dbReference type="GO" id="GO:0006388">
    <property type="term" value="P:tRNA splicing, via endonucleolytic cleavage and ligation"/>
    <property type="evidence" value="ECO:0007669"/>
    <property type="project" value="UniProtKB-UniRule"/>
</dbReference>
<dbReference type="InterPro" id="IPR042080">
    <property type="entry name" value="RNA_2'-PTrans_N"/>
</dbReference>
<dbReference type="Gene3D" id="1.10.10.970">
    <property type="entry name" value="RNA 2'-phosphotransferase, Tpt1/KptA family, N-terminal domain"/>
    <property type="match status" value="1"/>
</dbReference>
<protein>
    <recommendedName>
        <fullName evidence="5">Probable RNA 2'-phosphotransferase</fullName>
        <ecNumber evidence="5">2.7.1.-</ecNumber>
    </recommendedName>
</protein>
<comment type="caution">
    <text evidence="6">The sequence shown here is derived from an EMBL/GenBank/DDBJ whole genome shotgun (WGS) entry which is preliminary data.</text>
</comment>
<keyword evidence="3 5" id="KW-0520">NAD</keyword>
<dbReference type="EC" id="2.7.1.-" evidence="5"/>
<dbReference type="Proteomes" id="UP000449906">
    <property type="component" value="Unassembled WGS sequence"/>
</dbReference>
<organism evidence="6 7">
    <name type="scientific">Nocardioides simplex</name>
    <name type="common">Arthrobacter simplex</name>
    <dbReference type="NCBI Taxonomy" id="2045"/>
    <lineage>
        <taxon>Bacteria</taxon>
        <taxon>Bacillati</taxon>
        <taxon>Actinomycetota</taxon>
        <taxon>Actinomycetes</taxon>
        <taxon>Propionibacteriales</taxon>
        <taxon>Nocardioidaceae</taxon>
        <taxon>Pimelobacter</taxon>
    </lineage>
</organism>
<dbReference type="Gene3D" id="3.20.170.30">
    <property type="match status" value="1"/>
</dbReference>
<evidence type="ECO:0000313" key="6">
    <source>
        <dbReference type="EMBL" id="KAB2808883.1"/>
    </source>
</evidence>
<dbReference type="AlphaFoldDB" id="A0A7J5DU87"/>
<dbReference type="InterPro" id="IPR022928">
    <property type="entry name" value="RNA_2'-PTrans_KptA"/>
</dbReference>
<dbReference type="EMBL" id="WBVM01000002">
    <property type="protein sequence ID" value="KAB2808883.1"/>
    <property type="molecule type" value="Genomic_DNA"/>
</dbReference>
<gene>
    <name evidence="5" type="primary">kptA</name>
    <name evidence="6" type="ORF">F9L07_17540</name>
</gene>
<dbReference type="SUPFAM" id="SSF56399">
    <property type="entry name" value="ADP-ribosylation"/>
    <property type="match status" value="1"/>
</dbReference>
<evidence type="ECO:0000256" key="2">
    <source>
        <dbReference type="ARBA" id="ARBA00022679"/>
    </source>
</evidence>
<comment type="similarity">
    <text evidence="1 5">Belongs to the KptA/TPT1 family.</text>
</comment>
<dbReference type="RefSeq" id="WP_151581035.1">
    <property type="nucleotide sequence ID" value="NZ_WBVM01000002.1"/>
</dbReference>
<reference evidence="6 7" key="1">
    <citation type="submission" date="2019-09" db="EMBL/GenBank/DDBJ databases">
        <title>Pimelobacter sp. isolated from Paulinella.</title>
        <authorList>
            <person name="Jeong S.E."/>
        </authorList>
    </citation>
    <scope>NUCLEOTIDE SEQUENCE [LARGE SCALE GENOMIC DNA]</scope>
    <source>
        <strain evidence="6 7">Pch-N</strain>
    </source>
</reference>
<dbReference type="GO" id="GO:0000215">
    <property type="term" value="F:tRNA 2'-phosphotransferase activity"/>
    <property type="evidence" value="ECO:0007669"/>
    <property type="project" value="TreeGrafter"/>
</dbReference>
<accession>A0A7J5DU87</accession>
<dbReference type="PANTHER" id="PTHR12684">
    <property type="entry name" value="PUTATIVE PHOSPHOTRANSFERASE"/>
    <property type="match status" value="1"/>
</dbReference>
<evidence type="ECO:0000256" key="1">
    <source>
        <dbReference type="ARBA" id="ARBA00009836"/>
    </source>
</evidence>
<comment type="function">
    <text evidence="4 5">Removes the 2'-phosphate from RNA via an intermediate in which the phosphate is ADP-ribosylated by NAD followed by a presumed transesterification to release the RNA and generate ADP-ribose 1''-2''-cyclic phosphate (APPR&gt;P). May function as an ADP-ribosylase.</text>
</comment>
<dbReference type="InterPro" id="IPR002745">
    <property type="entry name" value="Ptrans_KptA/Tpt1"/>
</dbReference>
<dbReference type="Pfam" id="PF01885">
    <property type="entry name" value="PTS_2-RNA"/>
    <property type="match status" value="1"/>
</dbReference>
<keyword evidence="2 5" id="KW-0808">Transferase</keyword>
<dbReference type="InterPro" id="IPR042081">
    <property type="entry name" value="RNA_2'-PTrans_C"/>
</dbReference>
<sequence>MNSSDISLSKHLSLVLRHRPDSIGVVLDVHGWVPLDDLLAALTAQGSRATRADVLRVVAGSDKQRFEHDPATDMIRARQGHSVPVDLGLTPTTPPDVLFHGTPRRNLTSIRATGLERRRRHHVHLSPDPRTAELVGARRGDFVVLRIEAAAMAADGHVFWRTANDVWLTDRVPPAYLAEDDVPPA</sequence>
<dbReference type="GO" id="GO:0003950">
    <property type="term" value="F:NAD+ poly-ADP-ribosyltransferase activity"/>
    <property type="evidence" value="ECO:0007669"/>
    <property type="project" value="InterPro"/>
</dbReference>
<evidence type="ECO:0000256" key="5">
    <source>
        <dbReference type="HAMAP-Rule" id="MF_00299"/>
    </source>
</evidence>
<dbReference type="HAMAP" id="MF_00299">
    <property type="entry name" value="KptA"/>
    <property type="match status" value="1"/>
</dbReference>